<dbReference type="InterPro" id="IPR002018">
    <property type="entry name" value="CarbesteraseB"/>
</dbReference>
<keyword evidence="6" id="KW-0443">Lipid metabolism</keyword>
<dbReference type="GeneID" id="54559058"/>
<dbReference type="Gene3D" id="3.40.50.1820">
    <property type="entry name" value="alpha/beta hydrolase"/>
    <property type="match status" value="1"/>
</dbReference>
<comment type="similarity">
    <text evidence="2 8">Belongs to the type-B carboxylesterase/lipase family.</text>
</comment>
<name>A0A6A6CN12_ZASCE</name>
<evidence type="ECO:0000313" key="10">
    <source>
        <dbReference type="EMBL" id="KAF2168534.1"/>
    </source>
</evidence>
<dbReference type="FunFam" id="3.40.50.1820:FF:000213">
    <property type="entry name" value="Carboxylic ester hydrolase"/>
    <property type="match status" value="1"/>
</dbReference>
<dbReference type="InterPro" id="IPR019826">
    <property type="entry name" value="Carboxylesterase_B_AS"/>
</dbReference>
<dbReference type="GO" id="GO:0006629">
    <property type="term" value="P:lipid metabolic process"/>
    <property type="evidence" value="ECO:0007669"/>
    <property type="project" value="UniProtKB-KW"/>
</dbReference>
<evidence type="ECO:0000313" key="11">
    <source>
        <dbReference type="Proteomes" id="UP000799537"/>
    </source>
</evidence>
<dbReference type="Pfam" id="PF00135">
    <property type="entry name" value="COesterase"/>
    <property type="match status" value="1"/>
</dbReference>
<keyword evidence="3" id="KW-0964">Secreted</keyword>
<keyword evidence="11" id="KW-1185">Reference proteome</keyword>
<sequence>MYGFVLLILVLTAVQAARLDNRQAGPSVTISNDTIVGSSSLGIDSFKGISFAQPPVGNLRLRPPQPIVQNFGTIQATGSPKACPQFFTQANTGLLPQDVLSTVLYSPLVQEITNAGEDCLTLNVQRPSNTNPSSKLPVLFWIFGGGFEVGSTSTYDGGSIIRKSLSVDEPVIYVSTNYRVGGFGFLAGNELAEEHSTNLGLRDQRLALQWVAENIAAFGGDPDKVTIFGESAGSISVFDHTVINGGDNTYKGKPLFRGAIMSSGCQLPALDVRTPRAQEVFDTVVKEAGCSTTSDKLSCLRSVDYITFLNAANSVPGLFSYQSFVLSYFPRPDAGDAFYSESPDISIASGRFTKVPVIIGDQEDEGTLFALFSPNLTTNNDLASYLVYYFPENPNAEQNVRALLATYPDAPLLGQPAGSPFRTGVLNNLYPQFKRLAAVRGDFTFNLLARRAYLHAVSPSIKAWSYISSYLYGTPVAGTFHGSDLIFTFGLLGDADVNPITDAIQTYLVSFVNHLDPNVVGAKTKWPLWRENGSVPLLMDFLVAGKSQLIPDDFRQDSYEYLLGHQAEFRV</sequence>
<reference evidence="10" key="1">
    <citation type="journal article" date="2020" name="Stud. Mycol.">
        <title>101 Dothideomycetes genomes: a test case for predicting lifestyles and emergence of pathogens.</title>
        <authorList>
            <person name="Haridas S."/>
            <person name="Albert R."/>
            <person name="Binder M."/>
            <person name="Bloem J."/>
            <person name="Labutti K."/>
            <person name="Salamov A."/>
            <person name="Andreopoulos B."/>
            <person name="Baker S."/>
            <person name="Barry K."/>
            <person name="Bills G."/>
            <person name="Bluhm B."/>
            <person name="Cannon C."/>
            <person name="Castanera R."/>
            <person name="Culley D."/>
            <person name="Daum C."/>
            <person name="Ezra D."/>
            <person name="Gonzalez J."/>
            <person name="Henrissat B."/>
            <person name="Kuo A."/>
            <person name="Liang C."/>
            <person name="Lipzen A."/>
            <person name="Lutzoni F."/>
            <person name="Magnuson J."/>
            <person name="Mondo S."/>
            <person name="Nolan M."/>
            <person name="Ohm R."/>
            <person name="Pangilinan J."/>
            <person name="Park H.-J."/>
            <person name="Ramirez L."/>
            <person name="Alfaro M."/>
            <person name="Sun H."/>
            <person name="Tritt A."/>
            <person name="Yoshinaga Y."/>
            <person name="Zwiers L.-H."/>
            <person name="Turgeon B."/>
            <person name="Goodwin S."/>
            <person name="Spatafora J."/>
            <person name="Crous P."/>
            <person name="Grigoriev I."/>
        </authorList>
    </citation>
    <scope>NUCLEOTIDE SEQUENCE</scope>
    <source>
        <strain evidence="10">ATCC 36951</strain>
    </source>
</reference>
<evidence type="ECO:0000256" key="7">
    <source>
        <dbReference type="ARBA" id="ARBA00023180"/>
    </source>
</evidence>
<proteinExistence type="inferred from homology"/>
<dbReference type="AlphaFoldDB" id="A0A6A6CN12"/>
<evidence type="ECO:0000256" key="6">
    <source>
        <dbReference type="ARBA" id="ARBA00023098"/>
    </source>
</evidence>
<dbReference type="InterPro" id="IPR029058">
    <property type="entry name" value="AB_hydrolase_fold"/>
</dbReference>
<feature type="signal peptide" evidence="8">
    <location>
        <begin position="1"/>
        <end position="16"/>
    </location>
</feature>
<evidence type="ECO:0000256" key="5">
    <source>
        <dbReference type="ARBA" id="ARBA00022801"/>
    </source>
</evidence>
<evidence type="ECO:0000256" key="2">
    <source>
        <dbReference type="ARBA" id="ARBA00005964"/>
    </source>
</evidence>
<keyword evidence="7" id="KW-0325">Glycoprotein</keyword>
<dbReference type="EC" id="3.1.1.-" evidence="8"/>
<protein>
    <recommendedName>
        <fullName evidence="8">Carboxylic ester hydrolase</fullName>
        <ecNumber evidence="8">3.1.1.-</ecNumber>
    </recommendedName>
</protein>
<keyword evidence="4 8" id="KW-0732">Signal</keyword>
<dbReference type="OrthoDB" id="408631at2759"/>
<feature type="domain" description="Carboxylesterase type B" evidence="9">
    <location>
        <begin position="27"/>
        <end position="529"/>
    </location>
</feature>
<dbReference type="PROSITE" id="PS00122">
    <property type="entry name" value="CARBOXYLESTERASE_B_1"/>
    <property type="match status" value="1"/>
</dbReference>
<organism evidence="10 11">
    <name type="scientific">Zasmidium cellare ATCC 36951</name>
    <dbReference type="NCBI Taxonomy" id="1080233"/>
    <lineage>
        <taxon>Eukaryota</taxon>
        <taxon>Fungi</taxon>
        <taxon>Dikarya</taxon>
        <taxon>Ascomycota</taxon>
        <taxon>Pezizomycotina</taxon>
        <taxon>Dothideomycetes</taxon>
        <taxon>Dothideomycetidae</taxon>
        <taxon>Mycosphaerellales</taxon>
        <taxon>Mycosphaerellaceae</taxon>
        <taxon>Zasmidium</taxon>
    </lineage>
</organism>
<evidence type="ECO:0000256" key="3">
    <source>
        <dbReference type="ARBA" id="ARBA00022525"/>
    </source>
</evidence>
<gene>
    <name evidence="10" type="ORF">M409DRAFT_21284</name>
</gene>
<dbReference type="Proteomes" id="UP000799537">
    <property type="component" value="Unassembled WGS sequence"/>
</dbReference>
<accession>A0A6A6CN12</accession>
<dbReference type="GO" id="GO:0052689">
    <property type="term" value="F:carboxylic ester hydrolase activity"/>
    <property type="evidence" value="ECO:0007669"/>
    <property type="project" value="TreeGrafter"/>
</dbReference>
<evidence type="ECO:0000256" key="1">
    <source>
        <dbReference type="ARBA" id="ARBA00004613"/>
    </source>
</evidence>
<dbReference type="RefSeq" id="XP_033669423.1">
    <property type="nucleotide sequence ID" value="XM_033805786.1"/>
</dbReference>
<keyword evidence="5 8" id="KW-0378">Hydrolase</keyword>
<dbReference type="PANTHER" id="PTHR43918:SF4">
    <property type="entry name" value="CARBOXYLIC ESTER HYDROLASE"/>
    <property type="match status" value="1"/>
</dbReference>
<dbReference type="SUPFAM" id="SSF53474">
    <property type="entry name" value="alpha/beta-Hydrolases"/>
    <property type="match status" value="1"/>
</dbReference>
<evidence type="ECO:0000256" key="4">
    <source>
        <dbReference type="ARBA" id="ARBA00022729"/>
    </source>
</evidence>
<dbReference type="InterPro" id="IPR050654">
    <property type="entry name" value="AChE-related_enzymes"/>
</dbReference>
<dbReference type="GO" id="GO:0005576">
    <property type="term" value="C:extracellular region"/>
    <property type="evidence" value="ECO:0007669"/>
    <property type="project" value="UniProtKB-SubCell"/>
</dbReference>
<comment type="subcellular location">
    <subcellularLocation>
        <location evidence="1">Secreted</location>
    </subcellularLocation>
</comment>
<dbReference type="PANTHER" id="PTHR43918">
    <property type="entry name" value="ACETYLCHOLINESTERASE"/>
    <property type="match status" value="1"/>
</dbReference>
<dbReference type="EMBL" id="ML993590">
    <property type="protein sequence ID" value="KAF2168534.1"/>
    <property type="molecule type" value="Genomic_DNA"/>
</dbReference>
<evidence type="ECO:0000256" key="8">
    <source>
        <dbReference type="RuleBase" id="RU361235"/>
    </source>
</evidence>
<feature type="chain" id="PRO_5025707754" description="Carboxylic ester hydrolase" evidence="8">
    <location>
        <begin position="17"/>
        <end position="571"/>
    </location>
</feature>
<evidence type="ECO:0000259" key="9">
    <source>
        <dbReference type="Pfam" id="PF00135"/>
    </source>
</evidence>